<reference evidence="5" key="1">
    <citation type="journal article" date="2019" name="Int. J. Syst. Evol. Microbiol.">
        <title>The Global Catalogue of Microorganisms (GCM) 10K type strain sequencing project: providing services to taxonomists for standard genome sequencing and annotation.</title>
        <authorList>
            <consortium name="The Broad Institute Genomics Platform"/>
            <consortium name="The Broad Institute Genome Sequencing Center for Infectious Disease"/>
            <person name="Wu L."/>
            <person name="Ma J."/>
        </authorList>
    </citation>
    <scope>NUCLEOTIDE SEQUENCE [LARGE SCALE GENOMIC DNA]</scope>
    <source>
        <strain evidence="5">PCU 347</strain>
    </source>
</reference>
<dbReference type="InterPro" id="IPR052016">
    <property type="entry name" value="Bact_Sigma-Reg"/>
</dbReference>
<proteinExistence type="predicted"/>
<feature type="transmembrane region" description="Helical" evidence="2">
    <location>
        <begin position="12"/>
        <end position="30"/>
    </location>
</feature>
<keyword evidence="2" id="KW-0812">Transmembrane</keyword>
<evidence type="ECO:0000313" key="5">
    <source>
        <dbReference type="Proteomes" id="UP001595824"/>
    </source>
</evidence>
<dbReference type="Proteomes" id="UP001595824">
    <property type="component" value="Unassembled WGS sequence"/>
</dbReference>
<keyword evidence="2" id="KW-0472">Membrane</keyword>
<keyword evidence="5" id="KW-1185">Reference proteome</keyword>
<comment type="caution">
    <text evidence="4">The sequence shown here is derived from an EMBL/GenBank/DDBJ whole genome shotgun (WGS) entry which is preliminary data.</text>
</comment>
<sequence>MGRAQPRRWRHALLLTAVVLVGLITVFDIVTPSDIVLGPLLVIAPAITAWAEGPWTTGCVGALAVAAQAFIGWRSDLLLSRNLLVQVVALALLSVLIVALCLVRDRRRRELAQVRSVAEAAQRVLLWPLPQRLGPVRLASLYLAAEDEASIGGDLYAAARTGGGARLMIGDVRGKGLPAIGEAALLLGAFREAAHQHTALPSLAASLERSVTRYLADFEPEEESGERFVTALLLEVPDDDPVVRMTSCGHVAPLLLGPDGRVSVPDLSPAPPLGVGLTAPGGSTVDVLPFGPGDTLLLYTDGVVEARDRRGVFYPLAERAPQWAGSAPQALLDHVRRDLIAHTGGRLGDDVAMIAVRRRGAGQGGADAPDGRK</sequence>
<protein>
    <submittedName>
        <fullName evidence="4">PP2C family protein-serine/threonine phosphatase</fullName>
        <ecNumber evidence="4">3.1.3.16</ecNumber>
    </submittedName>
</protein>
<feature type="transmembrane region" description="Helical" evidence="2">
    <location>
        <begin position="83"/>
        <end position="103"/>
    </location>
</feature>
<dbReference type="Gene3D" id="3.60.40.10">
    <property type="entry name" value="PPM-type phosphatase domain"/>
    <property type="match status" value="1"/>
</dbReference>
<dbReference type="PANTHER" id="PTHR43156:SF2">
    <property type="entry name" value="STAGE II SPORULATION PROTEIN E"/>
    <property type="match status" value="1"/>
</dbReference>
<keyword evidence="1 4" id="KW-0378">Hydrolase</keyword>
<evidence type="ECO:0000313" key="4">
    <source>
        <dbReference type="EMBL" id="MFC4332917.1"/>
    </source>
</evidence>
<evidence type="ECO:0000256" key="1">
    <source>
        <dbReference type="ARBA" id="ARBA00022801"/>
    </source>
</evidence>
<keyword evidence="2" id="KW-1133">Transmembrane helix</keyword>
<feature type="domain" description="PPM-type phosphatase" evidence="3">
    <location>
        <begin position="136"/>
        <end position="358"/>
    </location>
</feature>
<dbReference type="GO" id="GO:0004722">
    <property type="term" value="F:protein serine/threonine phosphatase activity"/>
    <property type="evidence" value="ECO:0007669"/>
    <property type="project" value="UniProtKB-EC"/>
</dbReference>
<gene>
    <name evidence="4" type="ORF">ACFPC0_35160</name>
</gene>
<dbReference type="InterPro" id="IPR036457">
    <property type="entry name" value="PPM-type-like_dom_sf"/>
</dbReference>
<dbReference type="PANTHER" id="PTHR43156">
    <property type="entry name" value="STAGE II SPORULATION PROTEIN E-RELATED"/>
    <property type="match status" value="1"/>
</dbReference>
<dbReference type="EMBL" id="JBHSDP010000029">
    <property type="protein sequence ID" value="MFC4332917.1"/>
    <property type="molecule type" value="Genomic_DNA"/>
</dbReference>
<dbReference type="SMART" id="SM00331">
    <property type="entry name" value="PP2C_SIG"/>
    <property type="match status" value="1"/>
</dbReference>
<dbReference type="InterPro" id="IPR001932">
    <property type="entry name" value="PPM-type_phosphatase-like_dom"/>
</dbReference>
<dbReference type="EC" id="3.1.3.16" evidence="4"/>
<organism evidence="4 5">
    <name type="scientific">Streptomyces andamanensis</name>
    <dbReference type="NCBI Taxonomy" id="1565035"/>
    <lineage>
        <taxon>Bacteria</taxon>
        <taxon>Bacillati</taxon>
        <taxon>Actinomycetota</taxon>
        <taxon>Actinomycetes</taxon>
        <taxon>Kitasatosporales</taxon>
        <taxon>Streptomycetaceae</taxon>
        <taxon>Streptomyces</taxon>
    </lineage>
</organism>
<dbReference type="Pfam" id="PF07228">
    <property type="entry name" value="SpoIIE"/>
    <property type="match status" value="1"/>
</dbReference>
<evidence type="ECO:0000259" key="3">
    <source>
        <dbReference type="SMART" id="SM00331"/>
    </source>
</evidence>
<name>A0ABV8TQM9_9ACTN</name>
<accession>A0ABV8TQM9</accession>
<evidence type="ECO:0000256" key="2">
    <source>
        <dbReference type="SAM" id="Phobius"/>
    </source>
</evidence>
<dbReference type="RefSeq" id="WP_381744607.1">
    <property type="nucleotide sequence ID" value="NZ_JBHSDP010000029.1"/>
</dbReference>